<dbReference type="InterPro" id="IPR001647">
    <property type="entry name" value="HTH_TetR"/>
</dbReference>
<sequence>MKARTTKHRGKSVPRGDQTRQRLLEAGIEAFAQFGPEEVGIRRLAAAAGVNSAALSYYFGGKEGYYRAVLRFLINTVGRSIREAAEAAEQSLRRQPDSASARQLLCQFMRTLVTVVLTKPYAEAAAAIIWRELLRPSSGFSIVYERMIRPVHEVITRLTAAAMGTQPDDPQAVLLAHTLWGQAAIFRLGFHVLRRRLKWRGRRLSQEWVDRIADTVEAMVARLFSSDTPAESEHSRSRTLLP</sequence>
<evidence type="ECO:0000259" key="3">
    <source>
        <dbReference type="PROSITE" id="PS50977"/>
    </source>
</evidence>
<dbReference type="SUPFAM" id="SSF48498">
    <property type="entry name" value="Tetracyclin repressor-like, C-terminal domain"/>
    <property type="match status" value="1"/>
</dbReference>
<evidence type="ECO:0000313" key="4">
    <source>
        <dbReference type="EMBL" id="ASV72608.1"/>
    </source>
</evidence>
<dbReference type="InterPro" id="IPR009057">
    <property type="entry name" value="Homeodomain-like_sf"/>
</dbReference>
<dbReference type="GO" id="GO:0000976">
    <property type="term" value="F:transcription cis-regulatory region binding"/>
    <property type="evidence" value="ECO:0007669"/>
    <property type="project" value="TreeGrafter"/>
</dbReference>
<accession>A0A286R9H1</accession>
<dbReference type="Gene3D" id="1.10.10.60">
    <property type="entry name" value="Homeodomain-like"/>
    <property type="match status" value="1"/>
</dbReference>
<dbReference type="Proteomes" id="UP000215086">
    <property type="component" value="Chromosome"/>
</dbReference>
<evidence type="ECO:0000256" key="1">
    <source>
        <dbReference type="ARBA" id="ARBA00023125"/>
    </source>
</evidence>
<keyword evidence="1 2" id="KW-0238">DNA-binding</keyword>
<proteinExistence type="predicted"/>
<dbReference type="GO" id="GO:0003700">
    <property type="term" value="F:DNA-binding transcription factor activity"/>
    <property type="evidence" value="ECO:0007669"/>
    <property type="project" value="TreeGrafter"/>
</dbReference>
<dbReference type="Pfam" id="PF00440">
    <property type="entry name" value="TetR_N"/>
    <property type="match status" value="1"/>
</dbReference>
<keyword evidence="5" id="KW-1185">Reference proteome</keyword>
<reference evidence="4 5" key="1">
    <citation type="journal article" name="Front. Microbiol.">
        <title>Sugar Metabolism of the First Thermophilic Planctomycete Thermogutta terrifontis: Comparative Genomic and Transcriptomic Approaches.</title>
        <authorList>
            <person name="Elcheninov A.G."/>
            <person name="Menzel P."/>
            <person name="Gudbergsdottir S.R."/>
            <person name="Slesarev A.I."/>
            <person name="Kadnikov V.V."/>
            <person name="Krogh A."/>
            <person name="Bonch-Osmolovskaya E.A."/>
            <person name="Peng X."/>
            <person name="Kublanov I.V."/>
        </authorList>
    </citation>
    <scope>NUCLEOTIDE SEQUENCE [LARGE SCALE GENOMIC DNA]</scope>
    <source>
        <strain evidence="4 5">R1</strain>
    </source>
</reference>
<dbReference type="InterPro" id="IPR036271">
    <property type="entry name" value="Tet_transcr_reg_TetR-rel_C_sf"/>
</dbReference>
<gene>
    <name evidence="4" type="ORF">THTE_0006</name>
</gene>
<dbReference type="InterPro" id="IPR015292">
    <property type="entry name" value="Tscrpt_reg_YbiH_C"/>
</dbReference>
<dbReference type="KEGG" id="ttf:THTE_0006"/>
<protein>
    <submittedName>
        <fullName evidence="4">Transcriptional regulator YbiH, TetR family</fullName>
    </submittedName>
</protein>
<dbReference type="Pfam" id="PF09209">
    <property type="entry name" value="CecR_C"/>
    <property type="match status" value="1"/>
</dbReference>
<dbReference type="PANTHER" id="PTHR30055:SF146">
    <property type="entry name" value="HTH-TYPE TRANSCRIPTIONAL DUAL REGULATOR CECR"/>
    <property type="match status" value="1"/>
</dbReference>
<dbReference type="SUPFAM" id="SSF46689">
    <property type="entry name" value="Homeodomain-like"/>
    <property type="match status" value="1"/>
</dbReference>
<dbReference type="PROSITE" id="PS50977">
    <property type="entry name" value="HTH_TETR_2"/>
    <property type="match status" value="1"/>
</dbReference>
<name>A0A286R9H1_9BACT</name>
<dbReference type="OrthoDB" id="9789566at2"/>
<dbReference type="AlphaFoldDB" id="A0A286R9H1"/>
<dbReference type="PANTHER" id="PTHR30055">
    <property type="entry name" value="HTH-TYPE TRANSCRIPTIONAL REGULATOR RUTR"/>
    <property type="match status" value="1"/>
</dbReference>
<evidence type="ECO:0000313" key="5">
    <source>
        <dbReference type="Proteomes" id="UP000215086"/>
    </source>
</evidence>
<feature type="DNA-binding region" description="H-T-H motif" evidence="2">
    <location>
        <begin position="40"/>
        <end position="59"/>
    </location>
</feature>
<organism evidence="4 5">
    <name type="scientific">Thermogutta terrifontis</name>
    <dbReference type="NCBI Taxonomy" id="1331910"/>
    <lineage>
        <taxon>Bacteria</taxon>
        <taxon>Pseudomonadati</taxon>
        <taxon>Planctomycetota</taxon>
        <taxon>Planctomycetia</taxon>
        <taxon>Pirellulales</taxon>
        <taxon>Thermoguttaceae</taxon>
        <taxon>Thermogutta</taxon>
    </lineage>
</organism>
<feature type="domain" description="HTH tetR-type" evidence="3">
    <location>
        <begin position="17"/>
        <end position="77"/>
    </location>
</feature>
<evidence type="ECO:0000256" key="2">
    <source>
        <dbReference type="PROSITE-ProRule" id="PRU00335"/>
    </source>
</evidence>
<dbReference type="InterPro" id="IPR050109">
    <property type="entry name" value="HTH-type_TetR-like_transc_reg"/>
</dbReference>
<dbReference type="EMBL" id="CP018477">
    <property type="protein sequence ID" value="ASV72608.1"/>
    <property type="molecule type" value="Genomic_DNA"/>
</dbReference>
<dbReference type="RefSeq" id="WP_095413499.1">
    <property type="nucleotide sequence ID" value="NZ_CP018477.1"/>
</dbReference>
<dbReference type="Gene3D" id="1.10.357.10">
    <property type="entry name" value="Tetracycline Repressor, domain 2"/>
    <property type="match status" value="1"/>
</dbReference>